<dbReference type="InterPro" id="IPR008509">
    <property type="entry name" value="MOT2/MFSD5"/>
</dbReference>
<organism evidence="13 14">
    <name type="scientific">Podospora fimiseda</name>
    <dbReference type="NCBI Taxonomy" id="252190"/>
    <lineage>
        <taxon>Eukaryota</taxon>
        <taxon>Fungi</taxon>
        <taxon>Dikarya</taxon>
        <taxon>Ascomycota</taxon>
        <taxon>Pezizomycotina</taxon>
        <taxon>Sordariomycetes</taxon>
        <taxon>Sordariomycetidae</taxon>
        <taxon>Sordariales</taxon>
        <taxon>Podosporaceae</taxon>
        <taxon>Podospora</taxon>
    </lineage>
</organism>
<evidence type="ECO:0000313" key="13">
    <source>
        <dbReference type="EMBL" id="KAK4232495.1"/>
    </source>
</evidence>
<dbReference type="Gene3D" id="1.20.1250.20">
    <property type="entry name" value="MFS general substrate transporter like domains"/>
    <property type="match status" value="2"/>
</dbReference>
<evidence type="ECO:0000256" key="9">
    <source>
        <dbReference type="ARBA" id="ARBA00023136"/>
    </source>
</evidence>
<keyword evidence="5" id="KW-1003">Cell membrane</keyword>
<feature type="transmembrane region" description="Helical" evidence="12">
    <location>
        <begin position="6"/>
        <end position="23"/>
    </location>
</feature>
<evidence type="ECO:0000256" key="10">
    <source>
        <dbReference type="ARBA" id="ARBA00030646"/>
    </source>
</evidence>
<gene>
    <name evidence="13" type="ORF">QBC38DRAFT_462901</name>
</gene>
<accession>A0AAN7BZL5</accession>
<dbReference type="AlphaFoldDB" id="A0AAN7BZL5"/>
<evidence type="ECO:0000256" key="12">
    <source>
        <dbReference type="SAM" id="Phobius"/>
    </source>
</evidence>
<dbReference type="EMBL" id="MU865287">
    <property type="protein sequence ID" value="KAK4232495.1"/>
    <property type="molecule type" value="Genomic_DNA"/>
</dbReference>
<evidence type="ECO:0000256" key="1">
    <source>
        <dbReference type="ARBA" id="ARBA00003019"/>
    </source>
</evidence>
<dbReference type="PANTHER" id="PTHR23516">
    <property type="entry name" value="SAM (S-ADENOSYL METHIONINE) TRANSPORTER"/>
    <property type="match status" value="1"/>
</dbReference>
<evidence type="ECO:0000256" key="11">
    <source>
        <dbReference type="ARBA" id="ARBA00032555"/>
    </source>
</evidence>
<dbReference type="SUPFAM" id="SSF103473">
    <property type="entry name" value="MFS general substrate transporter"/>
    <property type="match status" value="1"/>
</dbReference>
<dbReference type="Pfam" id="PF05631">
    <property type="entry name" value="MFS_5"/>
    <property type="match status" value="1"/>
</dbReference>
<feature type="transmembrane region" description="Helical" evidence="12">
    <location>
        <begin position="285"/>
        <end position="308"/>
    </location>
</feature>
<feature type="transmembrane region" description="Helical" evidence="12">
    <location>
        <begin position="130"/>
        <end position="153"/>
    </location>
</feature>
<keyword evidence="9 12" id="KW-0472">Membrane</keyword>
<feature type="transmembrane region" description="Helical" evidence="12">
    <location>
        <begin position="404"/>
        <end position="422"/>
    </location>
</feature>
<comment type="subcellular location">
    <subcellularLocation>
        <location evidence="2">Cell membrane</location>
        <topology evidence="2">Multi-pass membrane protein</topology>
    </subcellularLocation>
</comment>
<reference evidence="13" key="2">
    <citation type="submission" date="2023-05" db="EMBL/GenBank/DDBJ databases">
        <authorList>
            <consortium name="Lawrence Berkeley National Laboratory"/>
            <person name="Steindorff A."/>
            <person name="Hensen N."/>
            <person name="Bonometti L."/>
            <person name="Westerberg I."/>
            <person name="Brannstrom I.O."/>
            <person name="Guillou S."/>
            <person name="Cros-Aarteil S."/>
            <person name="Calhoun S."/>
            <person name="Haridas S."/>
            <person name="Kuo A."/>
            <person name="Mondo S."/>
            <person name="Pangilinan J."/>
            <person name="Riley R."/>
            <person name="Labutti K."/>
            <person name="Andreopoulos B."/>
            <person name="Lipzen A."/>
            <person name="Chen C."/>
            <person name="Yanf M."/>
            <person name="Daum C."/>
            <person name="Ng V."/>
            <person name="Clum A."/>
            <person name="Ohm R."/>
            <person name="Martin F."/>
            <person name="Silar P."/>
            <person name="Natvig D."/>
            <person name="Lalanne C."/>
            <person name="Gautier V."/>
            <person name="Ament-Velasquez S.L."/>
            <person name="Kruys A."/>
            <person name="Hutchinson M.I."/>
            <person name="Powell A.J."/>
            <person name="Barry K."/>
            <person name="Miller A.N."/>
            <person name="Grigoriev I.V."/>
            <person name="Debuchy R."/>
            <person name="Gladieux P."/>
            <person name="Thoren M.H."/>
            <person name="Johannesson H."/>
        </authorList>
    </citation>
    <scope>NUCLEOTIDE SEQUENCE</scope>
    <source>
        <strain evidence="13">CBS 990.96</strain>
    </source>
</reference>
<dbReference type="GO" id="GO:0015098">
    <property type="term" value="F:molybdate ion transmembrane transporter activity"/>
    <property type="evidence" value="ECO:0007669"/>
    <property type="project" value="InterPro"/>
</dbReference>
<keyword evidence="7 12" id="KW-1133">Transmembrane helix</keyword>
<dbReference type="PANTHER" id="PTHR23516:SF1">
    <property type="entry name" value="MOLYBDATE-ANION TRANSPORTER"/>
    <property type="match status" value="1"/>
</dbReference>
<feature type="transmembrane region" description="Helical" evidence="12">
    <location>
        <begin position="44"/>
        <end position="64"/>
    </location>
</feature>
<feature type="transmembrane region" description="Helical" evidence="12">
    <location>
        <begin position="315"/>
        <end position="335"/>
    </location>
</feature>
<sequence>MDIYTINLTILLALCGILFLFTNKNKSSPSKSSSTSSPSLLPFYTVYTLVMASDWLQGPFLYSLYRDEHLLPPSQIPTLFTTGFLSGAASGTIIGFYADKYGRKKACLLFCPIYALSCILTTIPSLTTLFLGRILGGIGTSLLFSVFESWLVADLKSKKISDEQLSKTFGVMSTLNSLVAIASGVISEWLVTYTETKKSPFLLSAFLLLPATIIISTTWKENYAPSSPSTSTSSSSTPTPSLLSLLRSSPPLLSLTLTTTLFESSIYLFVFFWSPTLLSLSSSPLPFGIIFSSFMTSTLFSSLLFPLLTQYKSQYLLILLLTFSSILYLLSAYPITQQLTFWTFSALEACIGLYFPTISVIKNKIVDDSVRAKVYGFLRIPLNIFVVAALVLTRDSGENGFQKVFMVCSGLLMVAAGVVGVTKMDEKKEHKE</sequence>
<evidence type="ECO:0000256" key="4">
    <source>
        <dbReference type="ARBA" id="ARBA00022448"/>
    </source>
</evidence>
<comment type="caution">
    <text evidence="13">The sequence shown here is derived from an EMBL/GenBank/DDBJ whole genome shotgun (WGS) entry which is preliminary data.</text>
</comment>
<evidence type="ECO:0000256" key="2">
    <source>
        <dbReference type="ARBA" id="ARBA00004651"/>
    </source>
</evidence>
<evidence type="ECO:0000256" key="7">
    <source>
        <dbReference type="ARBA" id="ARBA00022989"/>
    </source>
</evidence>
<reference evidence="13" key="1">
    <citation type="journal article" date="2023" name="Mol. Phylogenet. Evol.">
        <title>Genome-scale phylogeny and comparative genomics of the fungal order Sordariales.</title>
        <authorList>
            <person name="Hensen N."/>
            <person name="Bonometti L."/>
            <person name="Westerberg I."/>
            <person name="Brannstrom I.O."/>
            <person name="Guillou S."/>
            <person name="Cros-Aarteil S."/>
            <person name="Calhoun S."/>
            <person name="Haridas S."/>
            <person name="Kuo A."/>
            <person name="Mondo S."/>
            <person name="Pangilinan J."/>
            <person name="Riley R."/>
            <person name="LaButti K."/>
            <person name="Andreopoulos B."/>
            <person name="Lipzen A."/>
            <person name="Chen C."/>
            <person name="Yan M."/>
            <person name="Daum C."/>
            <person name="Ng V."/>
            <person name="Clum A."/>
            <person name="Steindorff A."/>
            <person name="Ohm R.A."/>
            <person name="Martin F."/>
            <person name="Silar P."/>
            <person name="Natvig D.O."/>
            <person name="Lalanne C."/>
            <person name="Gautier V."/>
            <person name="Ament-Velasquez S.L."/>
            <person name="Kruys A."/>
            <person name="Hutchinson M.I."/>
            <person name="Powell A.J."/>
            <person name="Barry K."/>
            <person name="Miller A.N."/>
            <person name="Grigoriev I.V."/>
            <person name="Debuchy R."/>
            <person name="Gladieux P."/>
            <person name="Hiltunen Thoren M."/>
            <person name="Johannesson H."/>
        </authorList>
    </citation>
    <scope>NUCLEOTIDE SEQUENCE</scope>
    <source>
        <strain evidence="13">CBS 990.96</strain>
    </source>
</reference>
<feature type="transmembrane region" description="Helical" evidence="12">
    <location>
        <begin position="165"/>
        <end position="186"/>
    </location>
</feature>
<proteinExistence type="predicted"/>
<evidence type="ECO:0000256" key="8">
    <source>
        <dbReference type="ARBA" id="ARBA00023065"/>
    </source>
</evidence>
<dbReference type="GO" id="GO:0006811">
    <property type="term" value="P:monoatomic ion transport"/>
    <property type="evidence" value="ECO:0007669"/>
    <property type="project" value="UniProtKB-KW"/>
</dbReference>
<keyword evidence="8" id="KW-0406">Ion transport</keyword>
<feature type="transmembrane region" description="Helical" evidence="12">
    <location>
        <begin position="341"/>
        <end position="361"/>
    </location>
</feature>
<evidence type="ECO:0000256" key="5">
    <source>
        <dbReference type="ARBA" id="ARBA00022475"/>
    </source>
</evidence>
<name>A0AAN7BZL5_9PEZI</name>
<dbReference type="GO" id="GO:0005886">
    <property type="term" value="C:plasma membrane"/>
    <property type="evidence" value="ECO:0007669"/>
    <property type="project" value="UniProtKB-SubCell"/>
</dbReference>
<feature type="transmembrane region" description="Helical" evidence="12">
    <location>
        <begin position="373"/>
        <end position="392"/>
    </location>
</feature>
<keyword evidence="4" id="KW-0813">Transport</keyword>
<feature type="transmembrane region" description="Helical" evidence="12">
    <location>
        <begin position="76"/>
        <end position="97"/>
    </location>
</feature>
<comment type="function">
    <text evidence="1">Mediates high-affinity intracellular uptake of the rare oligo-element molybdenum.</text>
</comment>
<dbReference type="InterPro" id="IPR036259">
    <property type="entry name" value="MFS_trans_sf"/>
</dbReference>
<evidence type="ECO:0000256" key="6">
    <source>
        <dbReference type="ARBA" id="ARBA00022692"/>
    </source>
</evidence>
<feature type="transmembrane region" description="Helical" evidence="12">
    <location>
        <begin position="201"/>
        <end position="219"/>
    </location>
</feature>
<evidence type="ECO:0000313" key="14">
    <source>
        <dbReference type="Proteomes" id="UP001301958"/>
    </source>
</evidence>
<protein>
    <recommendedName>
        <fullName evidence="3">Molybdate-anion transporter</fullName>
    </recommendedName>
    <alternativeName>
        <fullName evidence="10">Major facilitator superfamily domain-containing protein 5</fullName>
    </alternativeName>
    <alternativeName>
        <fullName evidence="11">Molybdate transporter 2 homolog</fullName>
    </alternativeName>
</protein>
<keyword evidence="6 12" id="KW-0812">Transmembrane</keyword>
<keyword evidence="14" id="KW-1185">Reference proteome</keyword>
<dbReference type="Proteomes" id="UP001301958">
    <property type="component" value="Unassembled WGS sequence"/>
</dbReference>
<evidence type="ECO:0000256" key="3">
    <source>
        <dbReference type="ARBA" id="ARBA00021242"/>
    </source>
</evidence>